<gene>
    <name evidence="1" type="ORF">ACJ72_08601</name>
</gene>
<keyword evidence="2" id="KW-1185">Reference proteome</keyword>
<reference evidence="1 2" key="1">
    <citation type="submission" date="2015-07" db="EMBL/GenBank/DDBJ databases">
        <title>Emmonsia species relationships and genome sequence.</title>
        <authorList>
            <person name="Cuomo C.A."/>
            <person name="Schwartz I.S."/>
            <person name="Kenyon C."/>
            <person name="de Hoog G.S."/>
            <person name="Govender N.P."/>
            <person name="Botha A."/>
            <person name="Moreno L."/>
            <person name="de Vries M."/>
            <person name="Munoz J.F."/>
            <person name="Stielow J.B."/>
        </authorList>
    </citation>
    <scope>NUCLEOTIDE SEQUENCE [LARGE SCALE GENOMIC DNA]</scope>
    <source>
        <strain evidence="1 2">CBS 136260</strain>
    </source>
</reference>
<protein>
    <submittedName>
        <fullName evidence="1">Uncharacterized protein</fullName>
    </submittedName>
</protein>
<sequence>DKGRLESGRGVVAVFQTAIGCVPWVGFNVQPVKRDPGWPSEAQNSKFETR</sequence>
<dbReference type="Proteomes" id="UP000091918">
    <property type="component" value="Unassembled WGS sequence"/>
</dbReference>
<proteinExistence type="predicted"/>
<name>A0A1B7NJX3_9EURO</name>
<dbReference type="AlphaFoldDB" id="A0A1B7NJX3"/>
<organism evidence="1 2">
    <name type="scientific">Emergomyces africanus</name>
    <dbReference type="NCBI Taxonomy" id="1955775"/>
    <lineage>
        <taxon>Eukaryota</taxon>
        <taxon>Fungi</taxon>
        <taxon>Dikarya</taxon>
        <taxon>Ascomycota</taxon>
        <taxon>Pezizomycotina</taxon>
        <taxon>Eurotiomycetes</taxon>
        <taxon>Eurotiomycetidae</taxon>
        <taxon>Onygenales</taxon>
        <taxon>Ajellomycetaceae</taxon>
        <taxon>Emergomyces</taxon>
    </lineage>
</organism>
<evidence type="ECO:0000313" key="2">
    <source>
        <dbReference type="Proteomes" id="UP000091918"/>
    </source>
</evidence>
<comment type="caution">
    <text evidence="1">The sequence shown here is derived from an EMBL/GenBank/DDBJ whole genome shotgun (WGS) entry which is preliminary data.</text>
</comment>
<dbReference type="EMBL" id="LGUA01003371">
    <property type="protein sequence ID" value="OAX77104.1"/>
    <property type="molecule type" value="Genomic_DNA"/>
</dbReference>
<evidence type="ECO:0000313" key="1">
    <source>
        <dbReference type="EMBL" id="OAX77104.1"/>
    </source>
</evidence>
<accession>A0A1B7NJX3</accession>
<feature type="non-terminal residue" evidence="1">
    <location>
        <position position="1"/>
    </location>
</feature>